<name>A0ABV2I9V2_9HYPH</name>
<reference evidence="4 5" key="1">
    <citation type="submission" date="2024-06" db="EMBL/GenBank/DDBJ databases">
        <title>Genomic Encyclopedia of Type Strains, Phase IV (KMG-IV): sequencing the most valuable type-strain genomes for metagenomic binning, comparative biology and taxonomic classification.</title>
        <authorList>
            <person name="Goeker M."/>
        </authorList>
    </citation>
    <scope>NUCLEOTIDE SEQUENCE [LARGE SCALE GENOMIC DNA]</scope>
    <source>
        <strain evidence="4 5">DSM 28102</strain>
    </source>
</reference>
<dbReference type="InterPro" id="IPR029026">
    <property type="entry name" value="tRNA_m1G_MTases_N"/>
</dbReference>
<dbReference type="SUPFAM" id="SSF55315">
    <property type="entry name" value="L30e-like"/>
    <property type="match status" value="1"/>
</dbReference>
<comment type="caution">
    <text evidence="4">The sequence shown here is derived from an EMBL/GenBank/DDBJ whole genome shotgun (WGS) entry which is preliminary data.</text>
</comment>
<keyword evidence="5" id="KW-1185">Reference proteome</keyword>
<dbReference type="InterPro" id="IPR001537">
    <property type="entry name" value="SpoU_MeTrfase"/>
</dbReference>
<evidence type="ECO:0000313" key="5">
    <source>
        <dbReference type="Proteomes" id="UP001549164"/>
    </source>
</evidence>
<accession>A0ABV2I9V2</accession>
<keyword evidence="2" id="KW-0808">Transferase</keyword>
<dbReference type="Gene3D" id="3.40.1280.10">
    <property type="match status" value="1"/>
</dbReference>
<dbReference type="PANTHER" id="PTHR43191:SF12">
    <property type="entry name" value="RRNA METHYLASE"/>
    <property type="match status" value="1"/>
</dbReference>
<sequence length="275" mass="28789">MAAEPVAILDPEDERIAPFRAIREKDLVGRRGLFIAEGTVVLRVLSQAHGKGRFVADRILVLENRLAGVADVLAGFPDDIPVYVCGSAVMNAIAGFDMHRGVLALGRVSESPSPAGMIATLPDNALVAVAVGLSNHDNAGGIFRNATAFGADAVLLDETSCDPLYRKALRVSVGSVLKMPWSRRGSGAEILTALDAAGFQVVTLSPAGEDALHTLRPDRRTALVLGTEGEGLPLDILKAFRPVRIPQSPGLDSLNVATAAGIALYQLALSTGRIG</sequence>
<evidence type="ECO:0000256" key="2">
    <source>
        <dbReference type="ARBA" id="ARBA00022679"/>
    </source>
</evidence>
<dbReference type="InterPro" id="IPR029028">
    <property type="entry name" value="Alpha/beta_knot_MTases"/>
</dbReference>
<dbReference type="Pfam" id="PF00588">
    <property type="entry name" value="SpoU_methylase"/>
    <property type="match status" value="1"/>
</dbReference>
<organism evidence="4 5">
    <name type="scientific">Martelella mangrovi</name>
    <dbReference type="NCBI Taxonomy" id="1397477"/>
    <lineage>
        <taxon>Bacteria</taxon>
        <taxon>Pseudomonadati</taxon>
        <taxon>Pseudomonadota</taxon>
        <taxon>Alphaproteobacteria</taxon>
        <taxon>Hyphomicrobiales</taxon>
        <taxon>Aurantimonadaceae</taxon>
        <taxon>Martelella</taxon>
    </lineage>
</organism>
<proteinExistence type="predicted"/>
<keyword evidence="1" id="KW-0489">Methyltransferase</keyword>
<dbReference type="InterPro" id="IPR051259">
    <property type="entry name" value="rRNA_Methyltransferase"/>
</dbReference>
<gene>
    <name evidence="4" type="ORF">ABID12_001488</name>
</gene>
<dbReference type="InterPro" id="IPR029064">
    <property type="entry name" value="Ribosomal_eL30-like_sf"/>
</dbReference>
<feature type="domain" description="tRNA/rRNA methyltransferase SpoU type" evidence="3">
    <location>
        <begin position="126"/>
        <end position="265"/>
    </location>
</feature>
<evidence type="ECO:0000313" key="4">
    <source>
        <dbReference type="EMBL" id="MET3599549.1"/>
    </source>
</evidence>
<dbReference type="PANTHER" id="PTHR43191">
    <property type="entry name" value="RRNA METHYLTRANSFERASE 3"/>
    <property type="match status" value="1"/>
</dbReference>
<dbReference type="RefSeq" id="WP_354433686.1">
    <property type="nucleotide sequence ID" value="NZ_JBEPLY010000004.1"/>
</dbReference>
<protein>
    <submittedName>
        <fullName evidence="4">tRNA G18 (Ribose-2'-O)-methylase SpoU</fullName>
    </submittedName>
</protein>
<evidence type="ECO:0000259" key="3">
    <source>
        <dbReference type="Pfam" id="PF00588"/>
    </source>
</evidence>
<dbReference type="Proteomes" id="UP001549164">
    <property type="component" value="Unassembled WGS sequence"/>
</dbReference>
<dbReference type="CDD" id="cd18095">
    <property type="entry name" value="SpoU-like_rRNA-MTase"/>
    <property type="match status" value="1"/>
</dbReference>
<dbReference type="EMBL" id="JBEPLY010000004">
    <property type="protein sequence ID" value="MET3599549.1"/>
    <property type="molecule type" value="Genomic_DNA"/>
</dbReference>
<evidence type="ECO:0000256" key="1">
    <source>
        <dbReference type="ARBA" id="ARBA00022603"/>
    </source>
</evidence>
<dbReference type="SUPFAM" id="SSF75217">
    <property type="entry name" value="alpha/beta knot"/>
    <property type="match status" value="1"/>
</dbReference>